<name>A0AAD3CDX9_9STRA</name>
<dbReference type="AlphaFoldDB" id="A0AAD3CDX9"/>
<feature type="domain" description="Helicase-associated" evidence="2">
    <location>
        <begin position="286"/>
        <end position="354"/>
    </location>
</feature>
<feature type="domain" description="Helicase-associated" evidence="2">
    <location>
        <begin position="467"/>
        <end position="535"/>
    </location>
</feature>
<proteinExistence type="predicted"/>
<gene>
    <name evidence="3" type="ORF">CTEN210_00811</name>
</gene>
<dbReference type="EMBL" id="BLLK01000019">
    <property type="protein sequence ID" value="GFH44337.1"/>
    <property type="molecule type" value="Genomic_DNA"/>
</dbReference>
<feature type="compositionally biased region" description="Acidic residues" evidence="1">
    <location>
        <begin position="89"/>
        <end position="98"/>
    </location>
</feature>
<evidence type="ECO:0000256" key="1">
    <source>
        <dbReference type="SAM" id="MobiDB-lite"/>
    </source>
</evidence>
<dbReference type="PANTHER" id="PTHR33418:SF1">
    <property type="entry name" value="HELICASE-ASSOCIATED DOMAIN-CONTAINING PROTEIN"/>
    <property type="match status" value="1"/>
</dbReference>
<evidence type="ECO:0000313" key="3">
    <source>
        <dbReference type="EMBL" id="GFH44337.1"/>
    </source>
</evidence>
<feature type="domain" description="Helicase-associated" evidence="2">
    <location>
        <begin position="179"/>
        <end position="247"/>
    </location>
</feature>
<dbReference type="Gene3D" id="6.10.140.530">
    <property type="match status" value="5"/>
</dbReference>
<evidence type="ECO:0000259" key="2">
    <source>
        <dbReference type="Pfam" id="PF03457"/>
    </source>
</evidence>
<feature type="region of interest" description="Disordered" evidence="1">
    <location>
        <begin position="359"/>
        <end position="382"/>
    </location>
</feature>
<feature type="region of interest" description="Disordered" evidence="1">
    <location>
        <begin position="78"/>
        <end position="179"/>
    </location>
</feature>
<keyword evidence="4" id="KW-1185">Reference proteome</keyword>
<organism evidence="3 4">
    <name type="scientific">Chaetoceros tenuissimus</name>
    <dbReference type="NCBI Taxonomy" id="426638"/>
    <lineage>
        <taxon>Eukaryota</taxon>
        <taxon>Sar</taxon>
        <taxon>Stramenopiles</taxon>
        <taxon>Ochrophyta</taxon>
        <taxon>Bacillariophyta</taxon>
        <taxon>Coscinodiscophyceae</taxon>
        <taxon>Chaetocerotophycidae</taxon>
        <taxon>Chaetocerotales</taxon>
        <taxon>Chaetocerotaceae</taxon>
        <taxon>Chaetoceros</taxon>
    </lineage>
</organism>
<feature type="domain" description="Helicase-associated" evidence="2">
    <location>
        <begin position="3"/>
        <end position="69"/>
    </location>
</feature>
<comment type="caution">
    <text evidence="3">The sequence shown here is derived from an EMBL/GenBank/DDBJ whole genome shotgun (WGS) entry which is preliminary data.</text>
</comment>
<feature type="compositionally biased region" description="Basic and acidic residues" evidence="1">
    <location>
        <begin position="78"/>
        <end position="88"/>
    </location>
</feature>
<accession>A0AAD3CDX9</accession>
<dbReference type="PANTHER" id="PTHR33418">
    <property type="entry name" value="HELICASE-ASSOCIATED"/>
    <property type="match status" value="1"/>
</dbReference>
<sequence length="590" mass="70456">MRRTFEQQLDSLKAYKQTYGTTNVPMEYDEYLAKWVVEMKKAYAAVKEGRPPKYALSSERKEALEEIGFDWSYTDKRTPKRLVDTKQEEQEEEEEEEEVRPTRQSTRLRSNSHTVEEDTAEDTAANKKRKRDEEEEQDNEEEPVIRRSTRQSISKEDDDDDYEGTYKKSKYTDNTGGRRSFEEQLQELKKYKKRYGNCHVPRYYEQDESLSRWAESMRVSYRCVQEGRRSRYPITPTRIERLKKIGFDFQHVEEDLEAPSKKRKTERNIRPRPKANKPFLEKVKTRSFEDNFEALLKYKKINGDVHVPRDYEQDPPLGKWCQAMRDAARAKNENRPSRYKLTQKRYEMLDELGFQWDADSSKTRSGRSRSNSLEIEPQSKKKKKDVEEDHIIFEERYKQLEKFSKKNGSCNVPKGYSRNRVLAEWVWNIKKAYACIENDQRPEINLTVSQIQRLEKLGIKWNYKLSTNFDERYEQLRDYKMEYGHCNVPRRYRGKQSLGLWVNNIRIAYEAIRNGQSSILILTKEQIRKLDKLGFEWSLNKPVRSSSKAKNVDDAVERRFEKLGIQPREFVLEDYIVLGETVFDEVSEFY</sequence>
<feature type="domain" description="Helicase-associated" evidence="2">
    <location>
        <begin position="393"/>
        <end position="458"/>
    </location>
</feature>
<feature type="compositionally biased region" description="Polar residues" evidence="1">
    <location>
        <begin position="102"/>
        <end position="113"/>
    </location>
</feature>
<dbReference type="Pfam" id="PF03457">
    <property type="entry name" value="HA"/>
    <property type="match status" value="5"/>
</dbReference>
<feature type="compositionally biased region" description="Acidic residues" evidence="1">
    <location>
        <begin position="133"/>
        <end position="142"/>
    </location>
</feature>
<protein>
    <recommendedName>
        <fullName evidence="2">Helicase-associated domain-containing protein</fullName>
    </recommendedName>
</protein>
<evidence type="ECO:0000313" key="4">
    <source>
        <dbReference type="Proteomes" id="UP001054902"/>
    </source>
</evidence>
<reference evidence="3 4" key="1">
    <citation type="journal article" date="2021" name="Sci. Rep.">
        <title>The genome of the diatom Chaetoceros tenuissimus carries an ancient integrated fragment of an extant virus.</title>
        <authorList>
            <person name="Hongo Y."/>
            <person name="Kimura K."/>
            <person name="Takaki Y."/>
            <person name="Yoshida Y."/>
            <person name="Baba S."/>
            <person name="Kobayashi G."/>
            <person name="Nagasaki K."/>
            <person name="Hano T."/>
            <person name="Tomaru Y."/>
        </authorList>
    </citation>
    <scope>NUCLEOTIDE SEQUENCE [LARGE SCALE GENOMIC DNA]</scope>
    <source>
        <strain evidence="3 4">NIES-3715</strain>
    </source>
</reference>
<dbReference type="InterPro" id="IPR005114">
    <property type="entry name" value="Helicase_assoc"/>
</dbReference>
<dbReference type="Proteomes" id="UP001054902">
    <property type="component" value="Unassembled WGS sequence"/>
</dbReference>